<name>A0A0G4HN24_9ALVE</name>
<evidence type="ECO:0000256" key="1">
    <source>
        <dbReference type="SAM" id="MobiDB-lite"/>
    </source>
</evidence>
<dbReference type="AlphaFoldDB" id="A0A0G4HN24"/>
<gene>
    <name evidence="2" type="ORF">Cvel_7554</name>
</gene>
<feature type="region of interest" description="Disordered" evidence="1">
    <location>
        <begin position="49"/>
        <end position="169"/>
    </location>
</feature>
<evidence type="ECO:0000313" key="2">
    <source>
        <dbReference type="EMBL" id="CEM45521.1"/>
    </source>
</evidence>
<organism evidence="2">
    <name type="scientific">Chromera velia CCMP2878</name>
    <dbReference type="NCBI Taxonomy" id="1169474"/>
    <lineage>
        <taxon>Eukaryota</taxon>
        <taxon>Sar</taxon>
        <taxon>Alveolata</taxon>
        <taxon>Colpodellida</taxon>
        <taxon>Chromeraceae</taxon>
        <taxon>Chromera</taxon>
    </lineage>
</organism>
<dbReference type="VEuPathDB" id="CryptoDB:Cvel_7554"/>
<feature type="compositionally biased region" description="Basic and acidic residues" evidence="1">
    <location>
        <begin position="75"/>
        <end position="96"/>
    </location>
</feature>
<proteinExistence type="predicted"/>
<accession>A0A0G4HN24</accession>
<sequence>MHADVIIETEQEQQKHEEKQDAIRAVFEILNVSEDVTKFLTEDQTVRFAKMLGEPPGQGEEDPKKKSKREKNKKQRDARAKAEKEREEALAHREAALDNIEANWEKLQKKRRPPMDGGHQEEAKTGRSQKKPCKKKDGDVECNESGDRDVLTDQGKGKFQTDPSTWDLG</sequence>
<feature type="compositionally biased region" description="Basic and acidic residues" evidence="1">
    <location>
        <begin position="135"/>
        <end position="151"/>
    </location>
</feature>
<feature type="compositionally biased region" description="Basic residues" evidence="1">
    <location>
        <begin position="65"/>
        <end position="74"/>
    </location>
</feature>
<dbReference type="EMBL" id="CDMZ01003209">
    <property type="protein sequence ID" value="CEM45521.1"/>
    <property type="molecule type" value="Genomic_DNA"/>
</dbReference>
<protein>
    <submittedName>
        <fullName evidence="2">Uncharacterized protein</fullName>
    </submittedName>
</protein>
<reference evidence="2" key="1">
    <citation type="submission" date="2014-11" db="EMBL/GenBank/DDBJ databases">
        <authorList>
            <person name="Otto D Thomas"/>
            <person name="Naeem Raeece"/>
        </authorList>
    </citation>
    <scope>NUCLEOTIDE SEQUENCE</scope>
</reference>